<dbReference type="InterPro" id="IPR031717">
    <property type="entry name" value="ODO-1/KGD_C"/>
</dbReference>
<comment type="cofactor">
    <cofactor evidence="2">
        <name>thiamine diphosphate</name>
        <dbReference type="ChEBI" id="CHEBI:58937"/>
    </cofactor>
</comment>
<comment type="caution">
    <text evidence="18">The sequence shown here is derived from an EMBL/GenBank/DDBJ whole genome shotgun (WGS) entry which is preliminary data.</text>
</comment>
<dbReference type="GO" id="GO:0004591">
    <property type="term" value="F:oxoglutarate dehydrogenase (succinyl-transferring) activity"/>
    <property type="evidence" value="ECO:0007669"/>
    <property type="project" value="UniProtKB-EC"/>
</dbReference>
<evidence type="ECO:0000256" key="14">
    <source>
        <dbReference type="ARBA" id="ARBA00040267"/>
    </source>
</evidence>
<dbReference type="PANTHER" id="PTHR23152">
    <property type="entry name" value="2-OXOGLUTARATE DEHYDROGENASE"/>
    <property type="match status" value="1"/>
</dbReference>
<feature type="domain" description="Transketolase-like pyrimidine-binding" evidence="17">
    <location>
        <begin position="621"/>
        <end position="832"/>
    </location>
</feature>
<dbReference type="Pfam" id="PF16870">
    <property type="entry name" value="OxoGdeHyase_C"/>
    <property type="match status" value="1"/>
</dbReference>
<dbReference type="InterPro" id="IPR029061">
    <property type="entry name" value="THDP-binding"/>
</dbReference>
<evidence type="ECO:0000256" key="12">
    <source>
        <dbReference type="ARBA" id="ARBA00023128"/>
    </source>
</evidence>
<comment type="cofactor">
    <cofactor evidence="1">
        <name>Mg(2+)</name>
        <dbReference type="ChEBI" id="CHEBI:18420"/>
    </cofactor>
</comment>
<name>A0A1R1PWN8_ZANCU</name>
<dbReference type="NCBIfam" id="NF008907">
    <property type="entry name" value="PRK12270.1"/>
    <property type="match status" value="1"/>
</dbReference>
<evidence type="ECO:0000256" key="13">
    <source>
        <dbReference type="ARBA" id="ARBA00037426"/>
    </source>
</evidence>
<evidence type="ECO:0000256" key="7">
    <source>
        <dbReference type="ARBA" id="ARBA00022723"/>
    </source>
</evidence>
<dbReference type="GO" id="GO:0005759">
    <property type="term" value="C:mitochondrial matrix"/>
    <property type="evidence" value="ECO:0007669"/>
    <property type="project" value="UniProtKB-SubCell"/>
</dbReference>
<dbReference type="AlphaFoldDB" id="A0A1R1PWN8"/>
<comment type="catalytic activity">
    <reaction evidence="16">
        <text>N(6)-[(R)-lipoyl]-L-lysyl-[protein] + 2-oxoglutarate + H(+) = N(6)-[(R)-S(8)-succinyldihydrolipoyl]-L-lysyl-[protein] + CO2</text>
        <dbReference type="Rhea" id="RHEA:12188"/>
        <dbReference type="Rhea" id="RHEA-COMP:10474"/>
        <dbReference type="Rhea" id="RHEA-COMP:20092"/>
        <dbReference type="ChEBI" id="CHEBI:15378"/>
        <dbReference type="ChEBI" id="CHEBI:16526"/>
        <dbReference type="ChEBI" id="CHEBI:16810"/>
        <dbReference type="ChEBI" id="CHEBI:83099"/>
        <dbReference type="ChEBI" id="CHEBI:83120"/>
        <dbReference type="EC" id="1.2.4.2"/>
    </reaction>
</comment>
<organism evidence="18 19">
    <name type="scientific">Zancudomyces culisetae</name>
    <name type="common">Gut fungus</name>
    <name type="synonym">Smittium culisetae</name>
    <dbReference type="NCBI Taxonomy" id="1213189"/>
    <lineage>
        <taxon>Eukaryota</taxon>
        <taxon>Fungi</taxon>
        <taxon>Fungi incertae sedis</taxon>
        <taxon>Zoopagomycota</taxon>
        <taxon>Kickxellomycotina</taxon>
        <taxon>Harpellomycetes</taxon>
        <taxon>Harpellales</taxon>
        <taxon>Legeriomycetaceae</taxon>
        <taxon>Zancudomyces</taxon>
    </lineage>
</organism>
<protein>
    <recommendedName>
        <fullName evidence="14">2-oxoglutarate dehydrogenase, mitochondrial</fullName>
        <ecNumber evidence="5">1.2.4.2</ecNumber>
    </recommendedName>
    <alternativeName>
        <fullName evidence="15">2-oxoglutarate dehydrogenase complex component E1</fullName>
    </alternativeName>
</protein>
<comment type="function">
    <text evidence="13">The 2-oxoglutarate dehydrogenase complex catalyzes the overall conversion of 2-oxoglutarate to succinyl-CoA and CO(2). It contains multiple copies of three enzymatic components: 2-oxoglutarate dehydrogenase (E1), dihydrolipoamide succinyltransferase (E2) and lipoamide dehydrogenase (E3).</text>
</comment>
<dbReference type="Proteomes" id="UP000188320">
    <property type="component" value="Unassembled WGS sequence"/>
</dbReference>
<evidence type="ECO:0000256" key="5">
    <source>
        <dbReference type="ARBA" id="ARBA00012280"/>
    </source>
</evidence>
<dbReference type="PANTHER" id="PTHR23152:SF4">
    <property type="entry name" value="2-OXOADIPATE DEHYDROGENASE COMPLEX COMPONENT E1"/>
    <property type="match status" value="1"/>
</dbReference>
<dbReference type="FunFam" id="3.40.50.12470:FF:000003">
    <property type="entry name" value="2-oxoglutarate dehydrogenase E1 component"/>
    <property type="match status" value="1"/>
</dbReference>
<keyword evidence="7" id="KW-0479">Metal-binding</keyword>
<comment type="similarity">
    <text evidence="4">Belongs to the alpha-ketoglutarate dehydrogenase family.</text>
</comment>
<keyword evidence="10" id="KW-0560">Oxidoreductase</keyword>
<dbReference type="InterPro" id="IPR032106">
    <property type="entry name" value="2-oxogl_dehyd_N"/>
</dbReference>
<keyword evidence="6" id="KW-0816">Tricarboxylic acid cycle</keyword>
<dbReference type="GO" id="GO:0046872">
    <property type="term" value="F:metal ion binding"/>
    <property type="evidence" value="ECO:0007669"/>
    <property type="project" value="UniProtKB-KW"/>
</dbReference>
<evidence type="ECO:0000256" key="4">
    <source>
        <dbReference type="ARBA" id="ARBA00006936"/>
    </source>
</evidence>
<dbReference type="GO" id="GO:0030976">
    <property type="term" value="F:thiamine pyrophosphate binding"/>
    <property type="evidence" value="ECO:0007669"/>
    <property type="project" value="InterPro"/>
</dbReference>
<evidence type="ECO:0000256" key="8">
    <source>
        <dbReference type="ARBA" id="ARBA00022842"/>
    </source>
</evidence>
<evidence type="ECO:0000256" key="9">
    <source>
        <dbReference type="ARBA" id="ARBA00022946"/>
    </source>
</evidence>
<dbReference type="GO" id="GO:0045252">
    <property type="term" value="C:oxoglutarate dehydrogenase complex"/>
    <property type="evidence" value="ECO:0007669"/>
    <property type="project" value="TreeGrafter"/>
</dbReference>
<dbReference type="EC" id="1.2.4.2" evidence="5"/>
<gene>
    <name evidence="18" type="ORF">AX774_g1075</name>
</gene>
<dbReference type="GO" id="GO:0006099">
    <property type="term" value="P:tricarboxylic acid cycle"/>
    <property type="evidence" value="ECO:0007669"/>
    <property type="project" value="UniProtKB-KW"/>
</dbReference>
<evidence type="ECO:0000256" key="10">
    <source>
        <dbReference type="ARBA" id="ARBA00023002"/>
    </source>
</evidence>
<evidence type="ECO:0000313" key="19">
    <source>
        <dbReference type="Proteomes" id="UP000188320"/>
    </source>
</evidence>
<accession>A0A1R1PWN8</accession>
<evidence type="ECO:0000256" key="2">
    <source>
        <dbReference type="ARBA" id="ARBA00001964"/>
    </source>
</evidence>
<dbReference type="OrthoDB" id="413077at2759"/>
<dbReference type="SMART" id="SM00861">
    <property type="entry name" value="Transket_pyr"/>
    <property type="match status" value="1"/>
</dbReference>
<dbReference type="InterPro" id="IPR042179">
    <property type="entry name" value="KGD_C_sf"/>
</dbReference>
<evidence type="ECO:0000256" key="3">
    <source>
        <dbReference type="ARBA" id="ARBA00004305"/>
    </source>
</evidence>
<keyword evidence="12" id="KW-0496">Mitochondrion</keyword>
<dbReference type="InterPro" id="IPR011603">
    <property type="entry name" value="2oxoglutarate_DH_E1"/>
</dbReference>
<dbReference type="Gene3D" id="3.40.50.11610">
    <property type="entry name" value="Multifunctional 2-oxoglutarate metabolism enzyme, C-terminal domain"/>
    <property type="match status" value="1"/>
</dbReference>
<dbReference type="Gene3D" id="1.10.287.1150">
    <property type="entry name" value="TPP helical domain"/>
    <property type="match status" value="1"/>
</dbReference>
<dbReference type="FunFam" id="1.10.287.1150:FF:000002">
    <property type="entry name" value="2-oxoglutarate dehydrogenase E1 component"/>
    <property type="match status" value="1"/>
</dbReference>
<dbReference type="FunFam" id="3.40.50.970:FF:000002">
    <property type="entry name" value="2-oxoglutarate dehydrogenase, E1 component"/>
    <property type="match status" value="1"/>
</dbReference>
<dbReference type="Pfam" id="PF16078">
    <property type="entry name" value="2-oxogl_dehyd_N"/>
    <property type="match status" value="1"/>
</dbReference>
<dbReference type="PIRSF" id="PIRSF000157">
    <property type="entry name" value="Oxoglu_dh_E1"/>
    <property type="match status" value="1"/>
</dbReference>
<keyword evidence="19" id="KW-1185">Reference proteome</keyword>
<dbReference type="Gene3D" id="3.40.50.970">
    <property type="match status" value="1"/>
</dbReference>
<dbReference type="EMBL" id="LSSK01000090">
    <property type="protein sequence ID" value="OMH85378.1"/>
    <property type="molecule type" value="Genomic_DNA"/>
</dbReference>
<dbReference type="Gene3D" id="3.40.50.12470">
    <property type="match status" value="1"/>
</dbReference>
<proteinExistence type="inferred from homology"/>
<keyword evidence="8" id="KW-0460">Magnesium</keyword>
<evidence type="ECO:0000256" key="16">
    <source>
        <dbReference type="ARBA" id="ARBA00051911"/>
    </source>
</evidence>
<dbReference type="NCBIfam" id="TIGR00239">
    <property type="entry name" value="2oxo_dh_E1"/>
    <property type="match status" value="1"/>
</dbReference>
<evidence type="ECO:0000256" key="6">
    <source>
        <dbReference type="ARBA" id="ARBA00022532"/>
    </source>
</evidence>
<sequence length="1021" mass="114742">MLGARKYGSAPSNENFLTGTSSPYVEEMYKAYLEDPQSVHSSWRAFFKNVDKGLKPGQAFAQPPTEIMSGTAIIPPISDIEQMIGSQQESQDGYGSVMEHLKVQLFVRAYQVRGHTIANLDPLGLSGSKIGAGASKELSLDYYGFTEADLDKKFRMGPGIFPYFIDHGVTELSLRDIHSKLQRIYCGTFGVEYTHMGDREMCNWFRIKLEAPEQRVLTKDMKRVILDRLAWGTLFERYSAKKYPSQKRFGLEGLESLIPGLKELIDYSVDLGVEHVVIGMPHRGRLNVLSNVVRKPNESIFCEFSGELEPSVEGSGDARYHLGMNFVRPTPNGKNVHLSLLANPSHLETIDPIVLGKTRALQTHLNDDERKKCMALLLHGDAAFAAQGIVYETLGFSELPGYKTGGTIHVIVNNQVGFTTDPRFARSTRYPSDIAKAIGAPIIHINADDPEAVVDGFRLASEWRQTFGKDVVIDLLGYRRHGHNETDQPMFTQPTMYKIIKNKKSSLETYSEKLIAEKSFTRKEIDQVTDRIWDLLDQSYARSKNYVPTSAEWVSSVWPGFKSLSELSVEITPLYPTGVSLDALELVGQKLCTLPSDFNLHPQLSKILAARAETLRNGAGIDWPTAEALAAGTLLLEGKGVRLSGQDVERGTFSQRHWVLHDQVKDTHHYRPLQHISSDQGRFTVSNSPLSEYGTLGFELGYSLLNPNDLVMWEAQFGDFANVAQAVVDQCISAGEKKWLQRTGLTMLLPHGFDGQGSEHSSARLERFLQMCDENPYIFPSETQIRRQHQDINMQVVYASTPANFFHVLRRQIHRDFRKPLIVMTSKKLLRHPLARSTLEEMTGDTHFQRFILDPLATESASNSNGDSSAFSLLPRDQITTHILCTGQVYYALAQARELNNLRHIAISRIEQLHPFPWDLVRDGLDYFPNASDIVWTQEEPLNMGAWTYVEPRLRTTFLNTSNHSSPTSTSLRYCGRAPSGPVATGNIKQHFFEEWTFVSQALYGSAKKPSDVINGVPKWD</sequence>
<dbReference type="Pfam" id="PF02779">
    <property type="entry name" value="Transket_pyr"/>
    <property type="match status" value="1"/>
</dbReference>
<keyword evidence="11" id="KW-0786">Thiamine pyrophosphate</keyword>
<dbReference type="InterPro" id="IPR005475">
    <property type="entry name" value="Transketolase-like_Pyr-bd"/>
</dbReference>
<evidence type="ECO:0000256" key="11">
    <source>
        <dbReference type="ARBA" id="ARBA00023052"/>
    </source>
</evidence>
<evidence type="ECO:0000256" key="15">
    <source>
        <dbReference type="ARBA" id="ARBA00042984"/>
    </source>
</evidence>
<comment type="subcellular location">
    <subcellularLocation>
        <location evidence="3">Mitochondrion matrix</location>
    </subcellularLocation>
</comment>
<evidence type="ECO:0000259" key="17">
    <source>
        <dbReference type="SMART" id="SM00861"/>
    </source>
</evidence>
<dbReference type="SUPFAM" id="SSF52518">
    <property type="entry name" value="Thiamin diphosphate-binding fold (THDP-binding)"/>
    <property type="match status" value="2"/>
</dbReference>
<evidence type="ECO:0000313" key="18">
    <source>
        <dbReference type="EMBL" id="OMH85378.1"/>
    </source>
</evidence>
<dbReference type="CDD" id="cd02016">
    <property type="entry name" value="TPP_E1_OGDC_like"/>
    <property type="match status" value="1"/>
</dbReference>
<dbReference type="Pfam" id="PF00676">
    <property type="entry name" value="E1_dh"/>
    <property type="match status" value="1"/>
</dbReference>
<reference evidence="19" key="1">
    <citation type="submission" date="2017-01" db="EMBL/GenBank/DDBJ databases">
        <authorList>
            <person name="Wang Y."/>
            <person name="White M."/>
            <person name="Kvist S."/>
            <person name="Moncalvo J.-M."/>
        </authorList>
    </citation>
    <scope>NUCLEOTIDE SEQUENCE [LARGE SCALE GENOMIC DNA]</scope>
    <source>
        <strain evidence="19">COL-18-3</strain>
    </source>
</reference>
<dbReference type="InterPro" id="IPR001017">
    <property type="entry name" value="DH_E1"/>
</dbReference>
<evidence type="ECO:0000256" key="1">
    <source>
        <dbReference type="ARBA" id="ARBA00001946"/>
    </source>
</evidence>
<dbReference type="NCBIfam" id="NF006914">
    <property type="entry name" value="PRK09404.1"/>
    <property type="match status" value="1"/>
</dbReference>
<keyword evidence="9" id="KW-0809">Transit peptide</keyword>